<feature type="compositionally biased region" description="Low complexity" evidence="1">
    <location>
        <begin position="332"/>
        <end position="343"/>
    </location>
</feature>
<gene>
    <name evidence="2" type="ORF">PHMEG_00029538</name>
</gene>
<feature type="region of interest" description="Disordered" evidence="1">
    <location>
        <begin position="1"/>
        <end position="64"/>
    </location>
</feature>
<dbReference type="EMBL" id="NBNE01008468">
    <property type="protein sequence ID" value="OWY99454.1"/>
    <property type="molecule type" value="Genomic_DNA"/>
</dbReference>
<feature type="region of interest" description="Disordered" evidence="1">
    <location>
        <begin position="324"/>
        <end position="399"/>
    </location>
</feature>
<evidence type="ECO:0000313" key="3">
    <source>
        <dbReference type="Proteomes" id="UP000198211"/>
    </source>
</evidence>
<feature type="compositionally biased region" description="Basic and acidic residues" evidence="1">
    <location>
        <begin position="560"/>
        <end position="570"/>
    </location>
</feature>
<keyword evidence="3" id="KW-1185">Reference proteome</keyword>
<feature type="region of interest" description="Disordered" evidence="1">
    <location>
        <begin position="510"/>
        <end position="605"/>
    </location>
</feature>
<evidence type="ECO:0000313" key="2">
    <source>
        <dbReference type="EMBL" id="OWY99454.1"/>
    </source>
</evidence>
<proteinExistence type="predicted"/>
<reference evidence="3" key="1">
    <citation type="submission" date="2017-03" db="EMBL/GenBank/DDBJ databases">
        <title>Phytopthora megakarya and P. palmivora, two closely related causual agents of cacao black pod achieved similar genome size and gene model numbers by different mechanisms.</title>
        <authorList>
            <person name="Ali S."/>
            <person name="Shao J."/>
            <person name="Larry D.J."/>
            <person name="Kronmiller B."/>
            <person name="Shen D."/>
            <person name="Strem M.D."/>
            <person name="Melnick R.L."/>
            <person name="Guiltinan M.J."/>
            <person name="Tyler B.M."/>
            <person name="Meinhardt L.W."/>
            <person name="Bailey B.A."/>
        </authorList>
    </citation>
    <scope>NUCLEOTIDE SEQUENCE [LARGE SCALE GENOMIC DNA]</scope>
    <source>
        <strain evidence="3">zdho120</strain>
    </source>
</reference>
<dbReference type="AlphaFoldDB" id="A0A225V2I3"/>
<protein>
    <submittedName>
        <fullName evidence="2">Uncharacterized protein</fullName>
    </submittedName>
</protein>
<dbReference type="Proteomes" id="UP000198211">
    <property type="component" value="Unassembled WGS sequence"/>
</dbReference>
<sequence>MAQDTLVPGPSSPTPTSEAVPVPAVRNTPSAGANPVDSADSGAEVPSAPTPAGTCSGGLPPPNFLTPAEVEEISLAGEISGVPSLADTGMALAPVSWDAPPVYNGPDVHLVGVPASVAALRSGTKVYPGMVAWSVAPASLAAEMSSIAGQRELAALLDQFPLDRLAERMINCFSFIRRLLAKIRHLQAASEAESNGTLSSETFVARDNFDAMRRERTVMCRHWGQRVRSLERARTDSENFLPQLRDSEAARQAAARHAEERVLDVNALVDFLMGNKPKINVMFNWMRLAALLHHFAEGTPIPEGWLTNVNVVALDDPRCECPKYAKPFPRPGNGDSSSGSSGSKRPSVLDLSPPARNKRASTSGSRTGNRKRKASAARDAPVSKRPSLSPAQDSRHQLDYQLRPQGYSPRDMLVYSPRNVANARNLAEAGRAFPAGMLWTDVREDVQHLLLSGMGFKCAMKWVSESQSIHHLAPQEAVWPNAEGTLRLRQAKRQPTPPWQPLGRCFIKVHKRKQSTRETEALQAKLPESSDDEVQDPSYELSQAEMDKAARAEAAADNDESSKDAEKESKSAATHLSPAGPQEFKTGKTRGKGGGSKSRGASGKFEYRVITRSKSPPIPKSGGTSRTRKMPVLSLATFLRRAKVEVPPEGLRRIRSKLAKLNYDDLQGEHLDMGYPDFEPHKPDIHILKARWDLEAYQALVYVPEPVNGRPARDGDGEYIRAPWSVMFYYCVTIFYFHEVRDLNPGTLNGNKDYVAFMRINAKTWWAILHWLAISFLGREVATADASRDLYEERRRDVKRLRAQYEALLKQLFAIPGFTKTLLYDPVFAPYLSWSR</sequence>
<organism evidence="2 3">
    <name type="scientific">Phytophthora megakarya</name>
    <dbReference type="NCBI Taxonomy" id="4795"/>
    <lineage>
        <taxon>Eukaryota</taxon>
        <taxon>Sar</taxon>
        <taxon>Stramenopiles</taxon>
        <taxon>Oomycota</taxon>
        <taxon>Peronosporomycetes</taxon>
        <taxon>Peronosporales</taxon>
        <taxon>Peronosporaceae</taxon>
        <taxon>Phytophthora</taxon>
    </lineage>
</organism>
<accession>A0A225V2I3</accession>
<comment type="caution">
    <text evidence="2">The sequence shown here is derived from an EMBL/GenBank/DDBJ whole genome shotgun (WGS) entry which is preliminary data.</text>
</comment>
<name>A0A225V2I3_9STRA</name>
<evidence type="ECO:0000256" key="1">
    <source>
        <dbReference type="SAM" id="MobiDB-lite"/>
    </source>
</evidence>